<dbReference type="InterPro" id="IPR050109">
    <property type="entry name" value="HTH-type_TetR-like_transc_reg"/>
</dbReference>
<dbReference type="OrthoDB" id="63332at2"/>
<name>A0A1Q8EUV0_9PSED</name>
<dbReference type="Proteomes" id="UP000185578">
    <property type="component" value="Unassembled WGS sequence"/>
</dbReference>
<evidence type="ECO:0000256" key="1">
    <source>
        <dbReference type="ARBA" id="ARBA00023125"/>
    </source>
</evidence>
<comment type="caution">
    <text evidence="4">The sequence shown here is derived from an EMBL/GenBank/DDBJ whole genome shotgun (WGS) entry which is preliminary data.</text>
</comment>
<dbReference type="PANTHER" id="PTHR30055:SF222">
    <property type="entry name" value="REGULATORY PROTEIN"/>
    <property type="match status" value="1"/>
</dbReference>
<dbReference type="GO" id="GO:0003677">
    <property type="term" value="F:DNA binding"/>
    <property type="evidence" value="ECO:0007669"/>
    <property type="project" value="UniProtKB-UniRule"/>
</dbReference>
<organism evidence="4 5">
    <name type="scientific">Pseudomonas chlororaphis</name>
    <dbReference type="NCBI Taxonomy" id="587753"/>
    <lineage>
        <taxon>Bacteria</taxon>
        <taxon>Pseudomonadati</taxon>
        <taxon>Pseudomonadota</taxon>
        <taxon>Gammaproteobacteria</taxon>
        <taxon>Pseudomonadales</taxon>
        <taxon>Pseudomonadaceae</taxon>
        <taxon>Pseudomonas</taxon>
    </lineage>
</organism>
<sequence length="190" mass="21036">MARPKSADKRNALLSAAVEVFAEQGLASPALKIAKAAGVAEGTLFNYFATKDELLNELYLDLKSELRDVMMPGYPRNETLKKRLRHVWQAYVEWGVAEPQKRKVMTLLNLSGQVTEQSKLAGMQDFVEVNALMQESMALGLLRQQPPAFLSAIMGALAETAMDFISREPGQADQYAEAGFEALWNAIARE</sequence>
<proteinExistence type="predicted"/>
<dbReference type="AlphaFoldDB" id="A0A1Q8EUV0"/>
<dbReference type="Pfam" id="PF00440">
    <property type="entry name" value="TetR_N"/>
    <property type="match status" value="1"/>
</dbReference>
<dbReference type="SUPFAM" id="SSF46689">
    <property type="entry name" value="Homeodomain-like"/>
    <property type="match status" value="1"/>
</dbReference>
<gene>
    <name evidence="4" type="ORF">BTN82_06340</name>
</gene>
<dbReference type="InterPro" id="IPR001647">
    <property type="entry name" value="HTH_TetR"/>
</dbReference>
<feature type="DNA-binding region" description="H-T-H motif" evidence="2">
    <location>
        <begin position="29"/>
        <end position="48"/>
    </location>
</feature>
<dbReference type="EMBL" id="MSCT01000006">
    <property type="protein sequence ID" value="OLF55562.1"/>
    <property type="molecule type" value="Genomic_DNA"/>
</dbReference>
<dbReference type="PRINTS" id="PR00455">
    <property type="entry name" value="HTHTETR"/>
</dbReference>
<dbReference type="InterPro" id="IPR009057">
    <property type="entry name" value="Homeodomain-like_sf"/>
</dbReference>
<evidence type="ECO:0000259" key="3">
    <source>
        <dbReference type="PROSITE" id="PS50977"/>
    </source>
</evidence>
<evidence type="ECO:0000256" key="2">
    <source>
        <dbReference type="PROSITE-ProRule" id="PRU00335"/>
    </source>
</evidence>
<protein>
    <submittedName>
        <fullName evidence="4">TetR family transcriptional regulator</fullName>
    </submittedName>
</protein>
<feature type="domain" description="HTH tetR-type" evidence="3">
    <location>
        <begin position="7"/>
        <end position="66"/>
    </location>
</feature>
<reference evidence="4 5" key="1">
    <citation type="submission" date="2016-12" db="EMBL/GenBank/DDBJ databases">
        <authorList>
            <person name="Song W.-J."/>
            <person name="Kurnit D.M."/>
        </authorList>
    </citation>
    <scope>NUCLEOTIDE SEQUENCE [LARGE SCALE GENOMIC DNA]</scope>
    <source>
        <strain evidence="4 5">PCL1601</strain>
    </source>
</reference>
<dbReference type="PANTHER" id="PTHR30055">
    <property type="entry name" value="HTH-TYPE TRANSCRIPTIONAL REGULATOR RUTR"/>
    <property type="match status" value="1"/>
</dbReference>
<evidence type="ECO:0000313" key="5">
    <source>
        <dbReference type="Proteomes" id="UP000185578"/>
    </source>
</evidence>
<keyword evidence="1 2" id="KW-0238">DNA-binding</keyword>
<dbReference type="Gene3D" id="1.10.357.10">
    <property type="entry name" value="Tetracycline Repressor, domain 2"/>
    <property type="match status" value="1"/>
</dbReference>
<dbReference type="PROSITE" id="PS50977">
    <property type="entry name" value="HTH_TETR_2"/>
    <property type="match status" value="1"/>
</dbReference>
<evidence type="ECO:0000313" key="4">
    <source>
        <dbReference type="EMBL" id="OLF55562.1"/>
    </source>
</evidence>
<dbReference type="RefSeq" id="WP_075118309.1">
    <property type="nucleotide sequence ID" value="NZ_MSCT01000006.1"/>
</dbReference>
<accession>A0A1Q8EUV0</accession>